<dbReference type="CDD" id="cd16926">
    <property type="entry name" value="HATPase_MutL-MLH-PMS-like"/>
    <property type="match status" value="1"/>
</dbReference>
<evidence type="ECO:0000256" key="5">
    <source>
        <dbReference type="ARBA" id="ARBA00023242"/>
    </source>
</evidence>
<dbReference type="SUPFAM" id="SSF55874">
    <property type="entry name" value="ATPase domain of HSP90 chaperone/DNA topoisomerase II/histidine kinase"/>
    <property type="match status" value="1"/>
</dbReference>
<dbReference type="PANTHER" id="PTHR10073:SF12">
    <property type="entry name" value="DNA MISMATCH REPAIR PROTEIN MLH1"/>
    <property type="match status" value="1"/>
</dbReference>
<comment type="caution">
    <text evidence="8">The sequence shown here is derived from an EMBL/GenBank/DDBJ whole genome shotgun (WGS) entry which is preliminary data.</text>
</comment>
<dbReference type="InterPro" id="IPR038973">
    <property type="entry name" value="MutL/Mlh/Pms-like"/>
</dbReference>
<dbReference type="Gene3D" id="3.30.565.10">
    <property type="entry name" value="Histidine kinase-like ATPase, C-terminal domain"/>
    <property type="match status" value="1"/>
</dbReference>
<dbReference type="InterPro" id="IPR020568">
    <property type="entry name" value="Ribosomal_Su5_D2-typ_SF"/>
</dbReference>
<dbReference type="CDD" id="cd03483">
    <property type="entry name" value="MutL_Trans_MLH1"/>
    <property type="match status" value="1"/>
</dbReference>
<evidence type="ECO:0000256" key="2">
    <source>
        <dbReference type="ARBA" id="ARBA00006082"/>
    </source>
</evidence>
<evidence type="ECO:0000313" key="9">
    <source>
        <dbReference type="Proteomes" id="UP001159427"/>
    </source>
</evidence>
<dbReference type="InterPro" id="IPR032189">
    <property type="entry name" value="Mlh1_C"/>
</dbReference>
<comment type="similarity">
    <text evidence="2">Belongs to the DNA mismatch repair MutL/HexB family.</text>
</comment>
<organism evidence="8 9">
    <name type="scientific">Porites evermanni</name>
    <dbReference type="NCBI Taxonomy" id="104178"/>
    <lineage>
        <taxon>Eukaryota</taxon>
        <taxon>Metazoa</taxon>
        <taxon>Cnidaria</taxon>
        <taxon>Anthozoa</taxon>
        <taxon>Hexacorallia</taxon>
        <taxon>Scleractinia</taxon>
        <taxon>Fungiina</taxon>
        <taxon>Poritidae</taxon>
        <taxon>Porites</taxon>
    </lineage>
</organism>
<dbReference type="InterPro" id="IPR014762">
    <property type="entry name" value="DNA_mismatch_repair_CS"/>
</dbReference>
<evidence type="ECO:0000256" key="1">
    <source>
        <dbReference type="ARBA" id="ARBA00004123"/>
    </source>
</evidence>
<dbReference type="Pfam" id="PF16413">
    <property type="entry name" value="Mlh1_C"/>
    <property type="match status" value="1"/>
</dbReference>
<dbReference type="PROSITE" id="PS00058">
    <property type="entry name" value="DNA_MISMATCH_REPAIR_1"/>
    <property type="match status" value="1"/>
</dbReference>
<dbReference type="Pfam" id="PF13589">
    <property type="entry name" value="HATPase_c_3"/>
    <property type="match status" value="1"/>
</dbReference>
<evidence type="ECO:0000256" key="4">
    <source>
        <dbReference type="ARBA" id="ARBA00023204"/>
    </source>
</evidence>
<reference evidence="8 9" key="1">
    <citation type="submission" date="2022-05" db="EMBL/GenBank/DDBJ databases">
        <authorList>
            <consortium name="Genoscope - CEA"/>
            <person name="William W."/>
        </authorList>
    </citation>
    <scope>NUCLEOTIDE SEQUENCE [LARGE SCALE GENOMIC DNA]</scope>
</reference>
<keyword evidence="4" id="KW-0234">DNA repair</keyword>
<evidence type="ECO:0000256" key="6">
    <source>
        <dbReference type="SAM" id="MobiDB-lite"/>
    </source>
</evidence>
<dbReference type="Gene3D" id="3.30.230.10">
    <property type="match status" value="1"/>
</dbReference>
<keyword evidence="5" id="KW-0539">Nucleus</keyword>
<keyword evidence="3" id="KW-0227">DNA damage</keyword>
<proteinExistence type="inferred from homology"/>
<evidence type="ECO:0000313" key="8">
    <source>
        <dbReference type="EMBL" id="CAH3020759.1"/>
    </source>
</evidence>
<feature type="region of interest" description="Disordered" evidence="6">
    <location>
        <begin position="397"/>
        <end position="492"/>
    </location>
</feature>
<accession>A0ABN8LYD1</accession>
<dbReference type="SUPFAM" id="SSF54211">
    <property type="entry name" value="Ribosomal protein S5 domain 2-like"/>
    <property type="match status" value="1"/>
</dbReference>
<comment type="subcellular location">
    <subcellularLocation>
        <location evidence="1">Nucleus</location>
    </subcellularLocation>
</comment>
<dbReference type="PANTHER" id="PTHR10073">
    <property type="entry name" value="DNA MISMATCH REPAIR PROTEIN MLH, PMS, MUTL"/>
    <property type="match status" value="1"/>
</dbReference>
<dbReference type="InterPro" id="IPR014721">
    <property type="entry name" value="Ribsml_uS5_D2-typ_fold_subgr"/>
</dbReference>
<feature type="region of interest" description="Disordered" evidence="6">
    <location>
        <begin position="690"/>
        <end position="711"/>
    </location>
</feature>
<gene>
    <name evidence="8" type="ORF">PEVE_00008505</name>
</gene>
<feature type="domain" description="DNA mismatch repair protein S5" evidence="7">
    <location>
        <begin position="222"/>
        <end position="341"/>
    </location>
</feature>
<dbReference type="EMBL" id="CALNXI010000158">
    <property type="protein sequence ID" value="CAH3020759.1"/>
    <property type="molecule type" value="Genomic_DNA"/>
</dbReference>
<evidence type="ECO:0000256" key="3">
    <source>
        <dbReference type="ARBA" id="ARBA00022763"/>
    </source>
</evidence>
<dbReference type="SMART" id="SM01340">
    <property type="entry name" value="DNA_mis_repair"/>
    <property type="match status" value="1"/>
</dbReference>
<dbReference type="Proteomes" id="UP001159427">
    <property type="component" value="Unassembled WGS sequence"/>
</dbReference>
<feature type="compositionally biased region" description="Low complexity" evidence="6">
    <location>
        <begin position="404"/>
        <end position="418"/>
    </location>
</feature>
<name>A0ABN8LYD1_9CNID</name>
<dbReference type="Pfam" id="PF01119">
    <property type="entry name" value="DNA_mis_repair"/>
    <property type="match status" value="1"/>
</dbReference>
<feature type="compositionally biased region" description="Polar residues" evidence="6">
    <location>
        <begin position="435"/>
        <end position="458"/>
    </location>
</feature>
<dbReference type="InterPro" id="IPR036890">
    <property type="entry name" value="HATPase_C_sf"/>
</dbReference>
<dbReference type="NCBIfam" id="TIGR00585">
    <property type="entry name" value="mutl"/>
    <property type="match status" value="1"/>
</dbReference>
<keyword evidence="9" id="KW-1185">Reference proteome</keyword>
<sequence length="759" mass="84097">MAAVPTIKKLDEAVVNRIAAGEVIQRPANALKEMIENSLDAKASSITVTVKSGGLKLLQIQDNGCGIRKEDMGIVCKRFTTSKLTKFEDLSSIATYGFRGEALASISHVAHVTITTRTGESNCAFKASYSDGKLVPARPGLSADPKPCAGNKGTQITVEDLFYNVSTRRKALKSSGEEFAKIADVVSKYAIHNSGVAFTLKKQGENMADVRTTNGASILDNIRTIYGASVARELLEVSYDNQKYAFKMHGYISNANYSVKKLQFLLFINHRLVNSSALRKAIETLYEAYIPKNSHPFVYVSLEIAARNVDVNVHPTKHEVHFLHEDSIIEAIQKAFEEKLLGANSSRTYYTQTLLPGVPVTDTSTVTNDGGQSNGGKLYAHQMVRTDSREQTLHAFLPPKNHATSSSVTNSDSQSSRTIAQHEANNSADGEPNRSKNLTSTANITDESTLSVSNSSKTLDAGEEDFSDQPSGPKKPRLEENGDRTSKGQNKLTFHREIRLTSVLNLRKAIDSNEHQGMKELFEDHKFVGCVNRSLALVQHSTKLFLANVTTLSKELFYQIIIFKFGNFDFLKLSEPAPVYELAMLALDCEESGWTEEDGPKDELAAYIVNLLKGKAAMLLDYFSLEIDKEGHLLTLPLLLDGYIPNLNGLPLFVLRLATEVDWDTEEGCFRTFAQECSRFYAFKPDPYQHDENSTKDVDTEDPNAGNSLSSNHSWQWTVEHILFPAFRTGLIPPSRFSEDGTLLQIANLPDLYKVFERC</sequence>
<evidence type="ECO:0000259" key="7">
    <source>
        <dbReference type="SMART" id="SM01340"/>
    </source>
</evidence>
<dbReference type="InterPro" id="IPR002099">
    <property type="entry name" value="MutL/Mlh/PMS"/>
</dbReference>
<dbReference type="InterPro" id="IPR013507">
    <property type="entry name" value="DNA_mismatch_S5_2-like"/>
</dbReference>
<protein>
    <recommendedName>
        <fullName evidence="7">DNA mismatch repair protein S5 domain-containing protein</fullName>
    </recommendedName>
</protein>
<feature type="compositionally biased region" description="Basic and acidic residues" evidence="6">
    <location>
        <begin position="476"/>
        <end position="486"/>
    </location>
</feature>